<reference evidence="7" key="1">
    <citation type="journal article" date="2020" name="Stud. Mycol.">
        <title>101 Dothideomycetes genomes: a test case for predicting lifestyles and emergence of pathogens.</title>
        <authorList>
            <person name="Haridas S."/>
            <person name="Albert R."/>
            <person name="Binder M."/>
            <person name="Bloem J."/>
            <person name="Labutti K."/>
            <person name="Salamov A."/>
            <person name="Andreopoulos B."/>
            <person name="Baker S."/>
            <person name="Barry K."/>
            <person name="Bills G."/>
            <person name="Bluhm B."/>
            <person name="Cannon C."/>
            <person name="Castanera R."/>
            <person name="Culley D."/>
            <person name="Daum C."/>
            <person name="Ezra D."/>
            <person name="Gonzalez J."/>
            <person name="Henrissat B."/>
            <person name="Kuo A."/>
            <person name="Liang C."/>
            <person name="Lipzen A."/>
            <person name="Lutzoni F."/>
            <person name="Magnuson J."/>
            <person name="Mondo S."/>
            <person name="Nolan M."/>
            <person name="Ohm R."/>
            <person name="Pangilinan J."/>
            <person name="Park H.-J."/>
            <person name="Ramirez L."/>
            <person name="Alfaro M."/>
            <person name="Sun H."/>
            <person name="Tritt A."/>
            <person name="Yoshinaga Y."/>
            <person name="Zwiers L.-H."/>
            <person name="Turgeon B."/>
            <person name="Goodwin S."/>
            <person name="Spatafora J."/>
            <person name="Crous P."/>
            <person name="Grigoriev I."/>
        </authorList>
    </citation>
    <scope>NUCLEOTIDE SEQUENCE</scope>
    <source>
        <strain evidence="7">CBS 116435</strain>
    </source>
</reference>
<evidence type="ECO:0000256" key="3">
    <source>
        <dbReference type="ARBA" id="ARBA00022801"/>
    </source>
</evidence>
<proteinExistence type="inferred from homology"/>
<dbReference type="InterPro" id="IPR013535">
    <property type="entry name" value="PUL_dom"/>
</dbReference>
<dbReference type="InterPro" id="IPR042266">
    <property type="entry name" value="PPPDE_sf"/>
</dbReference>
<dbReference type="SUPFAM" id="SSF52833">
    <property type="entry name" value="Thioredoxin-like"/>
    <property type="match status" value="1"/>
</dbReference>
<dbReference type="AlphaFoldDB" id="A0A9P4Q3L2"/>
<evidence type="ECO:0000256" key="1">
    <source>
        <dbReference type="ARBA" id="ARBA00008140"/>
    </source>
</evidence>
<organism evidence="7 8">
    <name type="scientific">Polychaeton citri CBS 116435</name>
    <dbReference type="NCBI Taxonomy" id="1314669"/>
    <lineage>
        <taxon>Eukaryota</taxon>
        <taxon>Fungi</taxon>
        <taxon>Dikarya</taxon>
        <taxon>Ascomycota</taxon>
        <taxon>Pezizomycotina</taxon>
        <taxon>Dothideomycetes</taxon>
        <taxon>Dothideomycetidae</taxon>
        <taxon>Capnodiales</taxon>
        <taxon>Capnodiaceae</taxon>
        <taxon>Polychaeton</taxon>
    </lineage>
</organism>
<dbReference type="InterPro" id="IPR011989">
    <property type="entry name" value="ARM-like"/>
</dbReference>
<feature type="domain" description="Thioredoxin" evidence="4">
    <location>
        <begin position="189"/>
        <end position="333"/>
    </location>
</feature>
<dbReference type="PROSITE" id="PS51396">
    <property type="entry name" value="PUL"/>
    <property type="match status" value="1"/>
</dbReference>
<dbReference type="GO" id="GO:0008233">
    <property type="term" value="F:peptidase activity"/>
    <property type="evidence" value="ECO:0007669"/>
    <property type="project" value="UniProtKB-KW"/>
</dbReference>
<dbReference type="GO" id="GO:0006508">
    <property type="term" value="P:proteolysis"/>
    <property type="evidence" value="ECO:0007669"/>
    <property type="project" value="UniProtKB-KW"/>
</dbReference>
<comment type="caution">
    <text evidence="7">The sequence shown here is derived from an EMBL/GenBank/DDBJ whole genome shotgun (WGS) entry which is preliminary data.</text>
</comment>
<feature type="domain" description="PUL" evidence="5">
    <location>
        <begin position="334"/>
        <end position="618"/>
    </location>
</feature>
<gene>
    <name evidence="7" type="ORF">K431DRAFT_287234</name>
</gene>
<evidence type="ECO:0000259" key="5">
    <source>
        <dbReference type="PROSITE" id="PS51396"/>
    </source>
</evidence>
<dbReference type="Proteomes" id="UP000799441">
    <property type="component" value="Unassembled WGS sequence"/>
</dbReference>
<dbReference type="CDD" id="cd02947">
    <property type="entry name" value="TRX_family"/>
    <property type="match status" value="1"/>
</dbReference>
<dbReference type="PANTHER" id="PTHR12378:SF7">
    <property type="entry name" value="DESUMOYLATING ISOPEPTIDASE 1"/>
    <property type="match status" value="1"/>
</dbReference>
<keyword evidence="3" id="KW-0378">Hydrolase</keyword>
<name>A0A9P4Q3L2_9PEZI</name>
<evidence type="ECO:0000259" key="4">
    <source>
        <dbReference type="PROSITE" id="PS51352"/>
    </source>
</evidence>
<dbReference type="SMART" id="SM01179">
    <property type="entry name" value="DUF862"/>
    <property type="match status" value="1"/>
</dbReference>
<feature type="domain" description="PPPDE" evidence="6">
    <location>
        <begin position="37"/>
        <end position="177"/>
    </location>
</feature>
<dbReference type="Gene3D" id="3.40.30.10">
    <property type="entry name" value="Glutaredoxin"/>
    <property type="match status" value="1"/>
</dbReference>
<evidence type="ECO:0000313" key="7">
    <source>
        <dbReference type="EMBL" id="KAF2718910.1"/>
    </source>
</evidence>
<dbReference type="PROSITE" id="PS51858">
    <property type="entry name" value="PPPDE"/>
    <property type="match status" value="1"/>
</dbReference>
<evidence type="ECO:0000313" key="8">
    <source>
        <dbReference type="Proteomes" id="UP000799441"/>
    </source>
</evidence>
<dbReference type="InterPro" id="IPR036249">
    <property type="entry name" value="Thioredoxin-like_sf"/>
</dbReference>
<dbReference type="Pfam" id="PF00085">
    <property type="entry name" value="Thioredoxin"/>
    <property type="match status" value="1"/>
</dbReference>
<dbReference type="PROSITE" id="PS00194">
    <property type="entry name" value="THIOREDOXIN_1"/>
    <property type="match status" value="1"/>
</dbReference>
<dbReference type="GO" id="GO:0070646">
    <property type="term" value="P:protein modification by small protein removal"/>
    <property type="evidence" value="ECO:0007669"/>
    <property type="project" value="TreeGrafter"/>
</dbReference>
<dbReference type="InterPro" id="IPR008580">
    <property type="entry name" value="PPPDE_dom"/>
</dbReference>
<dbReference type="Pfam" id="PF08324">
    <property type="entry name" value="PUL"/>
    <property type="match status" value="1"/>
</dbReference>
<dbReference type="Gene3D" id="3.90.1720.30">
    <property type="entry name" value="PPPDE domains"/>
    <property type="match status" value="1"/>
</dbReference>
<dbReference type="Pfam" id="PF05903">
    <property type="entry name" value="Peptidase_C97"/>
    <property type="match status" value="1"/>
</dbReference>
<dbReference type="InterPro" id="IPR017937">
    <property type="entry name" value="Thioredoxin_CS"/>
</dbReference>
<dbReference type="Gene3D" id="1.25.10.10">
    <property type="entry name" value="Leucine-rich Repeat Variant"/>
    <property type="match status" value="1"/>
</dbReference>
<keyword evidence="2" id="KW-0645">Protease</keyword>
<evidence type="ECO:0000256" key="2">
    <source>
        <dbReference type="ARBA" id="ARBA00022670"/>
    </source>
</evidence>
<accession>A0A9P4Q3L2</accession>
<dbReference type="OrthoDB" id="21221at2759"/>
<dbReference type="PANTHER" id="PTHR12378">
    <property type="entry name" value="DESUMOYLATING ISOPEPTIDASE"/>
    <property type="match status" value="1"/>
</dbReference>
<dbReference type="InterPro" id="IPR013766">
    <property type="entry name" value="Thioredoxin_domain"/>
</dbReference>
<dbReference type="PROSITE" id="PS51352">
    <property type="entry name" value="THIOREDOXIN_2"/>
    <property type="match status" value="1"/>
</dbReference>
<dbReference type="EMBL" id="MU003818">
    <property type="protein sequence ID" value="KAF2718910.1"/>
    <property type="molecule type" value="Genomic_DNA"/>
</dbReference>
<keyword evidence="8" id="KW-1185">Reference proteome</keyword>
<sequence>MIDNRSELSLTEQCVPPSTQNQATTWQIARSLSDSKMEVQLYVYDLSRGMARALSQQFLGIQIDAVYHTSLVFDNVEHFYGAGVQTCIPGTTHHGQPMHIHSLGTTQFPKDTIYDYLESLKEVYTYESYDLFERNCNNFTNDFSMFLLGRGIPDHVTSLPKRVLETPFGQMLKPYLDSSMRSITQAPVTEVNRPRPAASSLAPTTGSVNNVASHTALDTKGKDSLFGSVIDVTTTTELERVLSSARDSAVVIFFTSSTCAPCKLVQPTFVGLAEENPRVAFVSVDTHVASQIAATYNIRATPTFMTFNKGAKDTEWTGADPGILESNVSSLLTLIFPPHPHSLLKVPRLQSGRLAPFTYSRIPPLDKLVAKLGDTARVPAISSLLGFVKNRASEAQNVHVPDLASIGKAYQGDLLSLPLDKRFAAIDLLRCAILDPRLSGFFAAEQPPRTVAAVVENVTKNESCPHNQRLVTLQLASNTFTSSLYVKELLRASSASAPLFVEVVTQSLLDASHPTTRVASARLALNLAMANYRMRREEGTEGLAESLQVELAASLSEALSQEASADASEALLQALGYLVFFAPPDGELLDLCKALDIKAALDVMTAHRELAKEVASCL</sequence>
<comment type="similarity">
    <text evidence="1">Belongs to the DeSI family.</text>
</comment>
<evidence type="ECO:0000259" key="6">
    <source>
        <dbReference type="PROSITE" id="PS51858"/>
    </source>
</evidence>
<protein>
    <submittedName>
        <fullName evidence="7">DUF862-domain-containing protein</fullName>
    </submittedName>
</protein>